<dbReference type="Pfam" id="PF15002">
    <property type="entry name" value="ERK-JNK_inhib"/>
    <property type="match status" value="1"/>
</dbReference>
<feature type="chain" id="PRO_5003241558" description="Coiled-coil domain-containing protein 134" evidence="2">
    <location>
        <begin position="22"/>
        <end position="233"/>
    </location>
</feature>
<proteinExistence type="predicted"/>
<dbReference type="OMA" id="GIGFCNQ"/>
<dbReference type="PANTHER" id="PTHR14735">
    <property type="entry name" value="COILED-COIL DOMAIN-CONTAINING PROTEIN 134"/>
    <property type="match status" value="1"/>
</dbReference>
<feature type="compositionally biased region" description="Polar residues" evidence="1">
    <location>
        <begin position="222"/>
        <end position="233"/>
    </location>
</feature>
<evidence type="ECO:0008006" key="5">
    <source>
        <dbReference type="Google" id="ProtNLM"/>
    </source>
</evidence>
<dbReference type="STRING" id="6669.E9GYN3"/>
<reference evidence="3 4" key="1">
    <citation type="journal article" date="2011" name="Science">
        <title>The ecoresponsive genome of Daphnia pulex.</title>
        <authorList>
            <person name="Colbourne J.K."/>
            <person name="Pfrender M.E."/>
            <person name="Gilbert D."/>
            <person name="Thomas W.K."/>
            <person name="Tucker A."/>
            <person name="Oakley T.H."/>
            <person name="Tokishita S."/>
            <person name="Aerts A."/>
            <person name="Arnold G.J."/>
            <person name="Basu M.K."/>
            <person name="Bauer D.J."/>
            <person name="Caceres C.E."/>
            <person name="Carmel L."/>
            <person name="Casola C."/>
            <person name="Choi J.H."/>
            <person name="Detter J.C."/>
            <person name="Dong Q."/>
            <person name="Dusheyko S."/>
            <person name="Eads B.D."/>
            <person name="Frohlich T."/>
            <person name="Geiler-Samerotte K.A."/>
            <person name="Gerlach D."/>
            <person name="Hatcher P."/>
            <person name="Jogdeo S."/>
            <person name="Krijgsveld J."/>
            <person name="Kriventseva E.V."/>
            <person name="Kultz D."/>
            <person name="Laforsch C."/>
            <person name="Lindquist E."/>
            <person name="Lopez J."/>
            <person name="Manak J.R."/>
            <person name="Muller J."/>
            <person name="Pangilinan J."/>
            <person name="Patwardhan R.P."/>
            <person name="Pitluck S."/>
            <person name="Pritham E.J."/>
            <person name="Rechtsteiner A."/>
            <person name="Rho M."/>
            <person name="Rogozin I.B."/>
            <person name="Sakarya O."/>
            <person name="Salamov A."/>
            <person name="Schaack S."/>
            <person name="Shapiro H."/>
            <person name="Shiga Y."/>
            <person name="Skalitzky C."/>
            <person name="Smith Z."/>
            <person name="Souvorov A."/>
            <person name="Sung W."/>
            <person name="Tang Z."/>
            <person name="Tsuchiya D."/>
            <person name="Tu H."/>
            <person name="Vos H."/>
            <person name="Wang M."/>
            <person name="Wolf Y.I."/>
            <person name="Yamagata H."/>
            <person name="Yamada T."/>
            <person name="Ye Y."/>
            <person name="Shaw J.R."/>
            <person name="Andrews J."/>
            <person name="Crease T.J."/>
            <person name="Tang H."/>
            <person name="Lucas S.M."/>
            <person name="Robertson H.M."/>
            <person name="Bork P."/>
            <person name="Koonin E.V."/>
            <person name="Zdobnov E.M."/>
            <person name="Grigoriev I.V."/>
            <person name="Lynch M."/>
            <person name="Boore J.L."/>
        </authorList>
    </citation>
    <scope>NUCLEOTIDE SEQUENCE [LARGE SCALE GENOMIC DNA]</scope>
</reference>
<dbReference type="OrthoDB" id="5854099at2759"/>
<dbReference type="Proteomes" id="UP000000305">
    <property type="component" value="Unassembled WGS sequence"/>
</dbReference>
<accession>E9GYN3</accession>
<keyword evidence="2" id="KW-0732">Signal</keyword>
<dbReference type="InterPro" id="IPR026321">
    <property type="entry name" value="CC134"/>
</dbReference>
<dbReference type="HOGENOM" id="CLU_099195_1_0_1"/>
<feature type="signal peptide" evidence="2">
    <location>
        <begin position="1"/>
        <end position="21"/>
    </location>
</feature>
<evidence type="ECO:0000256" key="2">
    <source>
        <dbReference type="SAM" id="SignalP"/>
    </source>
</evidence>
<feature type="compositionally biased region" description="Basic and acidic residues" evidence="1">
    <location>
        <begin position="197"/>
        <end position="211"/>
    </location>
</feature>
<dbReference type="PANTHER" id="PTHR14735:SF1">
    <property type="entry name" value="COILED-COIL DOMAIN-CONTAINING PROTEIN 134"/>
    <property type="match status" value="1"/>
</dbReference>
<evidence type="ECO:0000313" key="3">
    <source>
        <dbReference type="EMBL" id="EFX75459.1"/>
    </source>
</evidence>
<organism evidence="3 4">
    <name type="scientific">Daphnia pulex</name>
    <name type="common">Water flea</name>
    <dbReference type="NCBI Taxonomy" id="6669"/>
    <lineage>
        <taxon>Eukaryota</taxon>
        <taxon>Metazoa</taxon>
        <taxon>Ecdysozoa</taxon>
        <taxon>Arthropoda</taxon>
        <taxon>Crustacea</taxon>
        <taxon>Branchiopoda</taxon>
        <taxon>Diplostraca</taxon>
        <taxon>Cladocera</taxon>
        <taxon>Anomopoda</taxon>
        <taxon>Daphniidae</taxon>
        <taxon>Daphnia</taxon>
    </lineage>
</organism>
<dbReference type="eggNOG" id="ENOG502QVE7">
    <property type="taxonomic scope" value="Eukaryota"/>
</dbReference>
<evidence type="ECO:0000256" key="1">
    <source>
        <dbReference type="SAM" id="MobiDB-lite"/>
    </source>
</evidence>
<protein>
    <recommendedName>
        <fullName evidence="5">Coiled-coil domain-containing protein 134</fullName>
    </recommendedName>
</protein>
<sequence>MAGHSNNLCYILLFCASLVSADDKLNPLEQTKTVPVTQGNINSNAVALFERLFQLKRSEQKDAVQRIAEVKSIEKQRKLLELVITKIMEVLTHSRIKLESSGYLPESDFPQDESLRDALSSMIENTAFMGDLVLFLPDATKAFLKNNEWNTIFKWSLSICQQSVFLSTATKKMLHLVAQELNLVERESNYFNPYAEANRKKPDPLPENVEKKKVRKKISKGPSLSGSRLKNEL</sequence>
<evidence type="ECO:0000313" key="4">
    <source>
        <dbReference type="Proteomes" id="UP000000305"/>
    </source>
</evidence>
<name>E9GYN3_DAPPU</name>
<gene>
    <name evidence="3" type="ORF">DAPPUDRAFT_306773</name>
</gene>
<dbReference type="AlphaFoldDB" id="E9GYN3"/>
<dbReference type="EMBL" id="GL732575">
    <property type="protein sequence ID" value="EFX75459.1"/>
    <property type="molecule type" value="Genomic_DNA"/>
</dbReference>
<dbReference type="KEGG" id="dpx:DAPPUDRAFT_306773"/>
<keyword evidence="4" id="KW-1185">Reference proteome</keyword>
<feature type="region of interest" description="Disordered" evidence="1">
    <location>
        <begin position="195"/>
        <end position="233"/>
    </location>
</feature>
<dbReference type="InParanoid" id="E9GYN3"/>